<accession>C6L940</accession>
<dbReference type="EMBL" id="ACCL02000001">
    <property type="protein sequence ID" value="EET62779.1"/>
    <property type="molecule type" value="Genomic_DNA"/>
</dbReference>
<evidence type="ECO:0008006" key="3">
    <source>
        <dbReference type="Google" id="ProtNLM"/>
    </source>
</evidence>
<proteinExistence type="predicted"/>
<evidence type="ECO:0000313" key="1">
    <source>
        <dbReference type="EMBL" id="EET62779.1"/>
    </source>
</evidence>
<keyword evidence="2" id="KW-1185">Reference proteome</keyword>
<dbReference type="STRING" id="168384.SAMN05660368_01752"/>
<dbReference type="OrthoDB" id="1827788at2"/>
<name>C6L940_9FIRM</name>
<comment type="caution">
    <text evidence="1">The sequence shown here is derived from an EMBL/GenBank/DDBJ whole genome shotgun (WGS) entry which is preliminary data.</text>
</comment>
<dbReference type="RefSeq" id="WP_006859931.1">
    <property type="nucleotide sequence ID" value="NZ_ACCL02000001.1"/>
</dbReference>
<gene>
    <name evidence="1" type="ORF">BRYFOR_05130</name>
</gene>
<sequence>MKAEKVAAAFLGVSLFAVSSGLTNAYLTMRPQALKNLITPGTVDIGLTETAWQPEKAKGLTPGSIVPKNPAATNTGESDAWIFLRISVPVRHISVVNPQTHRKEPAADMGVFSFSTTEGWERISDERTEDSVNYVYGYQKLVEPGGQTAPLFETVTLVNYLEGELTAADVLQIPVQAVAVQDHVCEPGAPLAEIYEVYLAQEEP</sequence>
<organism evidence="1 2">
    <name type="scientific">Marvinbryantia formatexigens DSM 14469</name>
    <dbReference type="NCBI Taxonomy" id="478749"/>
    <lineage>
        <taxon>Bacteria</taxon>
        <taxon>Bacillati</taxon>
        <taxon>Bacillota</taxon>
        <taxon>Clostridia</taxon>
        <taxon>Lachnospirales</taxon>
        <taxon>Lachnospiraceae</taxon>
        <taxon>Marvinbryantia</taxon>
    </lineage>
</organism>
<evidence type="ECO:0000313" key="2">
    <source>
        <dbReference type="Proteomes" id="UP000005561"/>
    </source>
</evidence>
<reference evidence="1" key="1">
    <citation type="submission" date="2009-07" db="EMBL/GenBank/DDBJ databases">
        <authorList>
            <person name="Weinstock G."/>
            <person name="Sodergren E."/>
            <person name="Clifton S."/>
            <person name="Fulton L."/>
            <person name="Fulton B."/>
            <person name="Courtney L."/>
            <person name="Fronick C."/>
            <person name="Harrison M."/>
            <person name="Strong C."/>
            <person name="Farmer C."/>
            <person name="Delahaunty K."/>
            <person name="Markovic C."/>
            <person name="Hall O."/>
            <person name="Minx P."/>
            <person name="Tomlinson C."/>
            <person name="Mitreva M."/>
            <person name="Nelson J."/>
            <person name="Hou S."/>
            <person name="Wollam A."/>
            <person name="Pepin K.H."/>
            <person name="Johnson M."/>
            <person name="Bhonagiri V."/>
            <person name="Nash W.E."/>
            <person name="Warren W."/>
            <person name="Chinwalla A."/>
            <person name="Mardis E.R."/>
            <person name="Wilson R.K."/>
        </authorList>
    </citation>
    <scope>NUCLEOTIDE SEQUENCE [LARGE SCALE GENOMIC DNA]</scope>
    <source>
        <strain evidence="1">DSM 14469</strain>
    </source>
</reference>
<protein>
    <recommendedName>
        <fullName evidence="3">Alternate signal-mediated exported protein, CPF_0494 family</fullName>
    </recommendedName>
</protein>
<dbReference type="AlphaFoldDB" id="C6L940"/>
<dbReference type="Proteomes" id="UP000005561">
    <property type="component" value="Unassembled WGS sequence"/>
</dbReference>